<gene>
    <name evidence="1" type="ORF">MTR67_043350</name>
</gene>
<accession>A0AAF0UQ40</accession>
<evidence type="ECO:0000313" key="1">
    <source>
        <dbReference type="EMBL" id="WMV49965.1"/>
    </source>
</evidence>
<dbReference type="EMBL" id="CP133621">
    <property type="protein sequence ID" value="WMV49965.1"/>
    <property type="molecule type" value="Genomic_DNA"/>
</dbReference>
<feature type="non-terminal residue" evidence="1">
    <location>
        <position position="1"/>
    </location>
</feature>
<reference evidence="1" key="1">
    <citation type="submission" date="2023-08" db="EMBL/GenBank/DDBJ databases">
        <title>A de novo genome assembly of Solanum verrucosum Schlechtendal, a Mexican diploid species geographically isolated from the other diploid A-genome species in potato relatives.</title>
        <authorList>
            <person name="Hosaka K."/>
        </authorList>
    </citation>
    <scope>NUCLEOTIDE SEQUENCE</scope>
    <source>
        <tissue evidence="1">Young leaves</tissue>
    </source>
</reference>
<dbReference type="AlphaFoldDB" id="A0AAF0UQ40"/>
<proteinExistence type="predicted"/>
<protein>
    <submittedName>
        <fullName evidence="1">Uncharacterized protein</fullName>
    </submittedName>
</protein>
<evidence type="ECO:0000313" key="2">
    <source>
        <dbReference type="Proteomes" id="UP001234989"/>
    </source>
</evidence>
<organism evidence="1 2">
    <name type="scientific">Solanum verrucosum</name>
    <dbReference type="NCBI Taxonomy" id="315347"/>
    <lineage>
        <taxon>Eukaryota</taxon>
        <taxon>Viridiplantae</taxon>
        <taxon>Streptophyta</taxon>
        <taxon>Embryophyta</taxon>
        <taxon>Tracheophyta</taxon>
        <taxon>Spermatophyta</taxon>
        <taxon>Magnoliopsida</taxon>
        <taxon>eudicotyledons</taxon>
        <taxon>Gunneridae</taxon>
        <taxon>Pentapetalae</taxon>
        <taxon>asterids</taxon>
        <taxon>lamiids</taxon>
        <taxon>Solanales</taxon>
        <taxon>Solanaceae</taxon>
        <taxon>Solanoideae</taxon>
        <taxon>Solaneae</taxon>
        <taxon>Solanum</taxon>
    </lineage>
</organism>
<name>A0AAF0UQ40_SOLVR</name>
<dbReference type="Proteomes" id="UP001234989">
    <property type="component" value="Chromosome 10"/>
</dbReference>
<sequence>LVRDVHRLALLDVKFKQNFDPIFVELKEVVLKKSNAAFSQGGYGVLRYKGRLCVPNLDGLKEQILEEAHSSHYTIHLGPTKIVTLRKIVG</sequence>
<keyword evidence="2" id="KW-1185">Reference proteome</keyword>